<sequence length="279" mass="30708">MRHACRVALRGFRLQFRSKEVGMERQTQEGRRHPRGESAPEVRGVEQARAVDLRRMGAFLRQLRCEQDVTQEALADRLGVSARTVSRWENGTTMPDLVMVVELAKAFGVSIPELIGGGRKEPAMDAATEETARTMATYGEHEVRARRKRTVAAMLAAFGALVVMSALAVFPRDSSWGSVYATAGAIVVVAAAWALLADVCATRARRMAATVALAVAFAAMFLLSDYVGVTQFNQPPRFCYQKEYMADSAGRERMVWRTPLYSVVSDDPSNQSAPLRMCA</sequence>
<dbReference type="Pfam" id="PF01381">
    <property type="entry name" value="HTH_3"/>
    <property type="match status" value="1"/>
</dbReference>
<feature type="domain" description="HTH cro/C1-type" evidence="4">
    <location>
        <begin position="60"/>
        <end position="114"/>
    </location>
</feature>
<dbReference type="Gene3D" id="1.10.260.40">
    <property type="entry name" value="lambda repressor-like DNA-binding domains"/>
    <property type="match status" value="1"/>
</dbReference>
<dbReference type="CDD" id="cd00093">
    <property type="entry name" value="HTH_XRE"/>
    <property type="match status" value="1"/>
</dbReference>
<keyword evidence="3" id="KW-0812">Transmembrane</keyword>
<dbReference type="PANTHER" id="PTHR46558">
    <property type="entry name" value="TRACRIPTIONAL REGULATORY PROTEIN-RELATED-RELATED"/>
    <property type="match status" value="1"/>
</dbReference>
<organism evidence="5 6">
    <name type="scientific">Parafannyhessea umbonata</name>
    <dbReference type="NCBI Taxonomy" id="604330"/>
    <lineage>
        <taxon>Bacteria</taxon>
        <taxon>Bacillati</taxon>
        <taxon>Actinomycetota</taxon>
        <taxon>Coriobacteriia</taxon>
        <taxon>Coriobacteriales</taxon>
        <taxon>Atopobiaceae</taxon>
        <taxon>Parafannyhessea</taxon>
    </lineage>
</organism>
<evidence type="ECO:0000256" key="3">
    <source>
        <dbReference type="SAM" id="Phobius"/>
    </source>
</evidence>
<feature type="transmembrane region" description="Helical" evidence="3">
    <location>
        <begin position="151"/>
        <end position="170"/>
    </location>
</feature>
<dbReference type="Proteomes" id="UP000434342">
    <property type="component" value="Unassembled WGS sequence"/>
</dbReference>
<evidence type="ECO:0000313" key="6">
    <source>
        <dbReference type="Proteomes" id="UP000434342"/>
    </source>
</evidence>
<keyword evidence="3" id="KW-1133">Transmembrane helix</keyword>
<dbReference type="SUPFAM" id="SSF47413">
    <property type="entry name" value="lambda repressor-like DNA-binding domains"/>
    <property type="match status" value="1"/>
</dbReference>
<evidence type="ECO:0000256" key="1">
    <source>
        <dbReference type="ARBA" id="ARBA00023125"/>
    </source>
</evidence>
<evidence type="ECO:0000313" key="5">
    <source>
        <dbReference type="EMBL" id="MST60175.1"/>
    </source>
</evidence>
<dbReference type="GO" id="GO:0003677">
    <property type="term" value="F:DNA binding"/>
    <property type="evidence" value="ECO:0007669"/>
    <property type="project" value="UniProtKB-KW"/>
</dbReference>
<proteinExistence type="predicted"/>
<feature type="transmembrane region" description="Helical" evidence="3">
    <location>
        <begin position="208"/>
        <end position="229"/>
    </location>
</feature>
<name>A0A6N7WTN7_9ACTN</name>
<feature type="transmembrane region" description="Helical" evidence="3">
    <location>
        <begin position="176"/>
        <end position="196"/>
    </location>
</feature>
<gene>
    <name evidence="5" type="ORF">FYJ69_04515</name>
</gene>
<accession>A0A6N7WTN7</accession>
<keyword evidence="3" id="KW-0472">Membrane</keyword>
<comment type="caution">
    <text evidence="5">The sequence shown here is derived from an EMBL/GenBank/DDBJ whole genome shotgun (WGS) entry which is preliminary data.</text>
</comment>
<dbReference type="PANTHER" id="PTHR46558:SF11">
    <property type="entry name" value="HTH-TYPE TRANSCRIPTIONAL REGULATOR XRE"/>
    <property type="match status" value="1"/>
</dbReference>
<reference evidence="5 6" key="1">
    <citation type="submission" date="2019-08" db="EMBL/GenBank/DDBJ databases">
        <title>In-depth cultivation of the pig gut microbiome towards novel bacterial diversity and tailored functional studies.</title>
        <authorList>
            <person name="Wylensek D."/>
            <person name="Hitch T.C.A."/>
            <person name="Clavel T."/>
        </authorList>
    </citation>
    <scope>NUCLEOTIDE SEQUENCE [LARGE SCALE GENOMIC DNA]</scope>
    <source>
        <strain evidence="5 6">WB01_CNA04</strain>
    </source>
</reference>
<feature type="region of interest" description="Disordered" evidence="2">
    <location>
        <begin position="20"/>
        <end position="44"/>
    </location>
</feature>
<evidence type="ECO:0000259" key="4">
    <source>
        <dbReference type="PROSITE" id="PS50943"/>
    </source>
</evidence>
<dbReference type="EMBL" id="VUND01000001">
    <property type="protein sequence ID" value="MST60175.1"/>
    <property type="molecule type" value="Genomic_DNA"/>
</dbReference>
<dbReference type="InterPro" id="IPR010982">
    <property type="entry name" value="Lambda_DNA-bd_dom_sf"/>
</dbReference>
<dbReference type="SMART" id="SM00530">
    <property type="entry name" value="HTH_XRE"/>
    <property type="match status" value="1"/>
</dbReference>
<dbReference type="PROSITE" id="PS50943">
    <property type="entry name" value="HTH_CROC1"/>
    <property type="match status" value="1"/>
</dbReference>
<dbReference type="InterPro" id="IPR001387">
    <property type="entry name" value="Cro/C1-type_HTH"/>
</dbReference>
<evidence type="ECO:0000256" key="2">
    <source>
        <dbReference type="SAM" id="MobiDB-lite"/>
    </source>
</evidence>
<keyword evidence="1" id="KW-0238">DNA-binding</keyword>
<dbReference type="AlphaFoldDB" id="A0A6N7WTN7"/>
<protein>
    <submittedName>
        <fullName evidence="5">Helix-turn-helix transcriptional regulator</fullName>
    </submittedName>
</protein>